<feature type="domain" description="Alpha-D-phosphohexomutase alpha/beta/alpha" evidence="11">
    <location>
        <begin position="263"/>
        <end position="374"/>
    </location>
</feature>
<keyword evidence="6" id="KW-0413">Isomerase</keyword>
<keyword evidence="4 7" id="KW-0479">Metal-binding</keyword>
<dbReference type="InterPro" id="IPR005845">
    <property type="entry name" value="A-D-PHexomutase_a/b/a-II"/>
</dbReference>
<dbReference type="SUPFAM" id="SSF53738">
    <property type="entry name" value="Phosphoglucomutase, first 3 domains"/>
    <property type="match status" value="3"/>
</dbReference>
<dbReference type="InterPro" id="IPR016055">
    <property type="entry name" value="A-D-PHexomutase_a/b/a-I/II/III"/>
</dbReference>
<dbReference type="PROSITE" id="PS00710">
    <property type="entry name" value="PGM_PMM"/>
    <property type="match status" value="1"/>
</dbReference>
<dbReference type="AlphaFoldDB" id="A0A4Q7E469"/>
<dbReference type="InterPro" id="IPR005846">
    <property type="entry name" value="A-D-PHexomutase_a/b/a-III"/>
</dbReference>
<protein>
    <submittedName>
        <fullName evidence="12">Phosphomannomutase</fullName>
    </submittedName>
</protein>
<dbReference type="Proteomes" id="UP000292345">
    <property type="component" value="Unassembled WGS sequence"/>
</dbReference>
<feature type="domain" description="Alpha-D-phosphohexomutase alpha/beta/alpha" evidence="10">
    <location>
        <begin position="161"/>
        <end position="258"/>
    </location>
</feature>
<dbReference type="GO" id="GO:0000287">
    <property type="term" value="F:magnesium ion binding"/>
    <property type="evidence" value="ECO:0007669"/>
    <property type="project" value="InterPro"/>
</dbReference>
<comment type="caution">
    <text evidence="12">The sequence shown here is derived from an EMBL/GenBank/DDBJ whole genome shotgun (WGS) entry which is preliminary data.</text>
</comment>
<evidence type="ECO:0000259" key="8">
    <source>
        <dbReference type="Pfam" id="PF00408"/>
    </source>
</evidence>
<dbReference type="GO" id="GO:0005975">
    <property type="term" value="P:carbohydrate metabolic process"/>
    <property type="evidence" value="ECO:0007669"/>
    <property type="project" value="InterPro"/>
</dbReference>
<evidence type="ECO:0000313" key="13">
    <source>
        <dbReference type="Proteomes" id="UP000292345"/>
    </source>
</evidence>
<dbReference type="InterPro" id="IPR050060">
    <property type="entry name" value="Phosphoglucosamine_mutase"/>
</dbReference>
<dbReference type="Pfam" id="PF02879">
    <property type="entry name" value="PGM_PMM_II"/>
    <property type="match status" value="1"/>
</dbReference>
<dbReference type="EMBL" id="PPUZ01000050">
    <property type="protein sequence ID" value="RZM76174.1"/>
    <property type="molecule type" value="Genomic_DNA"/>
</dbReference>
<keyword evidence="3" id="KW-0597">Phosphoprotein</keyword>
<dbReference type="RefSeq" id="WP_130245961.1">
    <property type="nucleotide sequence ID" value="NZ_PPUZ01000050.1"/>
</dbReference>
<dbReference type="GO" id="GO:0004615">
    <property type="term" value="F:phosphomannomutase activity"/>
    <property type="evidence" value="ECO:0007669"/>
    <property type="project" value="TreeGrafter"/>
</dbReference>
<dbReference type="SUPFAM" id="SSF55957">
    <property type="entry name" value="Phosphoglucomutase, C-terminal domain"/>
    <property type="match status" value="1"/>
</dbReference>
<dbReference type="CDD" id="cd03088">
    <property type="entry name" value="ManB"/>
    <property type="match status" value="1"/>
</dbReference>
<name>A0A4Q7E469_9GAMM</name>
<feature type="domain" description="Alpha-D-phosphohexomutase C-terminal" evidence="8">
    <location>
        <begin position="424"/>
        <end position="468"/>
    </location>
</feature>
<dbReference type="Gene3D" id="3.40.120.10">
    <property type="entry name" value="Alpha-D-Glucose-1,6-Bisphosphate, subunit A, domain 3"/>
    <property type="match status" value="3"/>
</dbReference>
<reference evidence="12 13" key="1">
    <citation type="submission" date="2018-01" db="EMBL/GenBank/DDBJ databases">
        <title>Co-occurrence of chitin degradation, pigmentation and bioactivity in marine Pseudoalteromonas.</title>
        <authorList>
            <person name="Paulsen S."/>
            <person name="Gram L."/>
            <person name="Machado H."/>
        </authorList>
    </citation>
    <scope>NUCLEOTIDE SEQUENCE [LARGE SCALE GENOMIC DNA]</scope>
    <source>
        <strain evidence="12 13">S1946</strain>
    </source>
</reference>
<dbReference type="Gene3D" id="3.30.310.50">
    <property type="entry name" value="Alpha-D-phosphohexomutase, C-terminal domain"/>
    <property type="match status" value="1"/>
</dbReference>
<dbReference type="PANTHER" id="PTHR42946">
    <property type="entry name" value="PHOSPHOHEXOSE MUTASE"/>
    <property type="match status" value="1"/>
</dbReference>
<dbReference type="InterPro" id="IPR005844">
    <property type="entry name" value="A-D-PHexomutase_a/b/a-I"/>
</dbReference>
<evidence type="ECO:0000259" key="11">
    <source>
        <dbReference type="Pfam" id="PF02880"/>
    </source>
</evidence>
<dbReference type="GO" id="GO:0005829">
    <property type="term" value="C:cytosol"/>
    <property type="evidence" value="ECO:0007669"/>
    <property type="project" value="TreeGrafter"/>
</dbReference>
<evidence type="ECO:0000256" key="6">
    <source>
        <dbReference type="ARBA" id="ARBA00023235"/>
    </source>
</evidence>
<sequence length="483" mass="52059">MTSANCAQLIAQSGIQFGTSGARGLNSQFSAEVCQAFMLAMTGQLQARYGFDEVVLGMDNRPSSPQIAQYCASALGAQGIKVHFAGVLPTPALALYAQRYGMAAVMVTGSHIPHDRNGLKFYHPQGEIDKADEAAILSARAVPEPFELQPLPTPDDTICSPYVARMLDAFPADLCAGLTIGVYQHTSAGRDLYVSVLQALGARVRCLGRSDTFVPVDTEALSEQDKEQARQWCAEHQLDLLFSTDGDGDRPMIADHSGRWLRGDILGLLCAKALGIEALSVPLNCNSSLEHCGEFKAVLRTRIGSPYVIEQLSTLTEQYRTAGGFEANGGFLLGSDIRIHGKAIERLPTRDALLPLLAILSLLKQLGVTLAQLCCQYERRFTASDRLQGVETVSSTELLSALSEQPQWLAEVVSCNAVPRVQSKLDGVRFALDAERIVHLRPSGNAPELRCYAEASSQQQAEELVSTVLGALAQRLSMPVPGS</sequence>
<gene>
    <name evidence="12" type="ORF">C3B51_18120</name>
</gene>
<comment type="cofactor">
    <cofactor evidence="1">
        <name>Mg(2+)</name>
        <dbReference type="ChEBI" id="CHEBI:18420"/>
    </cofactor>
</comment>
<keyword evidence="5 7" id="KW-0460">Magnesium</keyword>
<evidence type="ECO:0000259" key="9">
    <source>
        <dbReference type="Pfam" id="PF02878"/>
    </source>
</evidence>
<proteinExistence type="inferred from homology"/>
<dbReference type="Pfam" id="PF02880">
    <property type="entry name" value="PGM_PMM_III"/>
    <property type="match status" value="1"/>
</dbReference>
<accession>A0A4Q7E469</accession>
<dbReference type="Pfam" id="PF00408">
    <property type="entry name" value="PGM_PMM_IV"/>
    <property type="match status" value="1"/>
</dbReference>
<dbReference type="GO" id="GO:0006048">
    <property type="term" value="P:UDP-N-acetylglucosamine biosynthetic process"/>
    <property type="evidence" value="ECO:0007669"/>
    <property type="project" value="TreeGrafter"/>
</dbReference>
<feature type="domain" description="Alpha-D-phosphohexomutase alpha/beta/alpha" evidence="9">
    <location>
        <begin position="15"/>
        <end position="137"/>
    </location>
</feature>
<evidence type="ECO:0000256" key="3">
    <source>
        <dbReference type="ARBA" id="ARBA00022553"/>
    </source>
</evidence>
<dbReference type="InterPro" id="IPR036900">
    <property type="entry name" value="A-D-PHexomutase_C_sf"/>
</dbReference>
<evidence type="ECO:0000313" key="12">
    <source>
        <dbReference type="EMBL" id="RZM76174.1"/>
    </source>
</evidence>
<organism evidence="12 13">
    <name type="scientific">Pseudoalteromonas rubra</name>
    <dbReference type="NCBI Taxonomy" id="43658"/>
    <lineage>
        <taxon>Bacteria</taxon>
        <taxon>Pseudomonadati</taxon>
        <taxon>Pseudomonadota</taxon>
        <taxon>Gammaproteobacteria</taxon>
        <taxon>Alteromonadales</taxon>
        <taxon>Pseudoalteromonadaceae</taxon>
        <taxon>Pseudoalteromonas</taxon>
    </lineage>
</organism>
<dbReference type="Pfam" id="PF02878">
    <property type="entry name" value="PGM_PMM_I"/>
    <property type="match status" value="1"/>
</dbReference>
<dbReference type="InterPro" id="IPR005843">
    <property type="entry name" value="A-D-PHexomutase_C"/>
</dbReference>
<evidence type="ECO:0000256" key="1">
    <source>
        <dbReference type="ARBA" id="ARBA00001946"/>
    </source>
</evidence>
<evidence type="ECO:0000256" key="7">
    <source>
        <dbReference type="RuleBase" id="RU004326"/>
    </source>
</evidence>
<evidence type="ECO:0000256" key="5">
    <source>
        <dbReference type="ARBA" id="ARBA00022842"/>
    </source>
</evidence>
<dbReference type="InterPro" id="IPR016066">
    <property type="entry name" value="A-D-PHexomutase_CS"/>
</dbReference>
<comment type="similarity">
    <text evidence="2 7">Belongs to the phosphohexose mutase family.</text>
</comment>
<dbReference type="GO" id="GO:0008966">
    <property type="term" value="F:phosphoglucosamine mutase activity"/>
    <property type="evidence" value="ECO:0007669"/>
    <property type="project" value="TreeGrafter"/>
</dbReference>
<dbReference type="GO" id="GO:0009252">
    <property type="term" value="P:peptidoglycan biosynthetic process"/>
    <property type="evidence" value="ECO:0007669"/>
    <property type="project" value="TreeGrafter"/>
</dbReference>
<evidence type="ECO:0000256" key="2">
    <source>
        <dbReference type="ARBA" id="ARBA00010231"/>
    </source>
</evidence>
<evidence type="ECO:0000259" key="10">
    <source>
        <dbReference type="Pfam" id="PF02879"/>
    </source>
</evidence>
<dbReference type="PANTHER" id="PTHR42946:SF1">
    <property type="entry name" value="PHOSPHOGLUCOMUTASE (ALPHA-D-GLUCOSE-1,6-BISPHOSPHATE-DEPENDENT)"/>
    <property type="match status" value="1"/>
</dbReference>
<evidence type="ECO:0000256" key="4">
    <source>
        <dbReference type="ARBA" id="ARBA00022723"/>
    </source>
</evidence>